<gene>
    <name evidence="2" type="primary">LOC106012874</name>
</gene>
<dbReference type="RefSeq" id="XP_012942521.1">
    <property type="nucleotide sequence ID" value="XM_013087067.1"/>
</dbReference>
<evidence type="ECO:0000313" key="1">
    <source>
        <dbReference type="Proteomes" id="UP000694888"/>
    </source>
</evidence>
<dbReference type="Proteomes" id="UP000694888">
    <property type="component" value="Unplaced"/>
</dbReference>
<reference evidence="2" key="1">
    <citation type="submission" date="2025-08" db="UniProtKB">
        <authorList>
            <consortium name="RefSeq"/>
        </authorList>
    </citation>
    <scope>IDENTIFICATION</scope>
</reference>
<organism evidence="1 2">
    <name type="scientific">Aplysia californica</name>
    <name type="common">California sea hare</name>
    <dbReference type="NCBI Taxonomy" id="6500"/>
    <lineage>
        <taxon>Eukaryota</taxon>
        <taxon>Metazoa</taxon>
        <taxon>Spiralia</taxon>
        <taxon>Lophotrochozoa</taxon>
        <taxon>Mollusca</taxon>
        <taxon>Gastropoda</taxon>
        <taxon>Heterobranchia</taxon>
        <taxon>Euthyneura</taxon>
        <taxon>Tectipleura</taxon>
        <taxon>Aplysiida</taxon>
        <taxon>Aplysioidea</taxon>
        <taxon>Aplysiidae</taxon>
        <taxon>Aplysia</taxon>
    </lineage>
</organism>
<accession>A0ABM1A7U9</accession>
<evidence type="ECO:0000313" key="2">
    <source>
        <dbReference type="RefSeq" id="XP_012942521.1"/>
    </source>
</evidence>
<proteinExistence type="predicted"/>
<keyword evidence="1" id="KW-1185">Reference proteome</keyword>
<protein>
    <submittedName>
        <fullName evidence="2">Uncharacterized protein LOC106012874</fullName>
    </submittedName>
</protein>
<dbReference type="GeneID" id="106012874"/>
<dbReference type="InterPro" id="IPR029058">
    <property type="entry name" value="AB_hydrolase_fold"/>
</dbReference>
<sequence>MTAYPCASWRDFDSGVCHRRCLRSRDCPVLGLLDTAANWTGSYFLSTDSHGPFCGEDFLVSVQVSRSQGHAYGRLYMTLHDGTQNTGVVDFSRTDRHYHASEREDHVITVGSTLTHVHSARLLFDRGTGLSALGTSHQLAVDSVHLTHLTTNASWALCHEHTDNSTGWHTFTVPARTSPAA</sequence>
<dbReference type="Gene3D" id="3.40.50.1820">
    <property type="entry name" value="alpha/beta hydrolase"/>
    <property type="match status" value="1"/>
</dbReference>
<name>A0ABM1A7U9_APLCA</name>